<dbReference type="KEGG" id="dpr:Despr_0855"/>
<keyword evidence="2" id="KW-1185">Reference proteome</keyword>
<organism evidence="1 2">
    <name type="scientific">Desulfobulbus propionicus (strain ATCC 33891 / DSM 2032 / VKM B-1956 / 1pr3)</name>
    <dbReference type="NCBI Taxonomy" id="577650"/>
    <lineage>
        <taxon>Bacteria</taxon>
        <taxon>Pseudomonadati</taxon>
        <taxon>Thermodesulfobacteriota</taxon>
        <taxon>Desulfobulbia</taxon>
        <taxon>Desulfobulbales</taxon>
        <taxon>Desulfobulbaceae</taxon>
        <taxon>Desulfobulbus</taxon>
    </lineage>
</organism>
<reference evidence="1 2" key="1">
    <citation type="journal article" date="2011" name="Stand. Genomic Sci.">
        <title>Complete genome sequence of Desulfobulbus propionicus type strain (1pr3).</title>
        <authorList>
            <person name="Pagani I."/>
            <person name="Lapidus A."/>
            <person name="Nolan M."/>
            <person name="Lucas S."/>
            <person name="Hammon N."/>
            <person name="Deshpande S."/>
            <person name="Cheng J.F."/>
            <person name="Chertkov O."/>
            <person name="Davenport K."/>
            <person name="Tapia R."/>
            <person name="Han C."/>
            <person name="Goodwin L."/>
            <person name="Pitluck S."/>
            <person name="Liolios K."/>
            <person name="Mavromatis K."/>
            <person name="Ivanova N."/>
            <person name="Mikhailova N."/>
            <person name="Pati A."/>
            <person name="Chen A."/>
            <person name="Palaniappan K."/>
            <person name="Land M."/>
            <person name="Hauser L."/>
            <person name="Chang Y.J."/>
            <person name="Jeffries C.D."/>
            <person name="Detter J.C."/>
            <person name="Brambilla E."/>
            <person name="Kannan K.P."/>
            <person name="Djao O.D."/>
            <person name="Rohde M."/>
            <person name="Pukall R."/>
            <person name="Spring S."/>
            <person name="Goker M."/>
            <person name="Sikorski J."/>
            <person name="Woyke T."/>
            <person name="Bristow J."/>
            <person name="Eisen J.A."/>
            <person name="Markowitz V."/>
            <person name="Hugenholtz P."/>
            <person name="Kyrpides N.C."/>
            <person name="Klenk H.P."/>
        </authorList>
    </citation>
    <scope>NUCLEOTIDE SEQUENCE [LARGE SCALE GENOMIC DNA]</scope>
    <source>
        <strain evidence="2">ATCC 33891 / DSM 2032 / 1pr3</strain>
    </source>
</reference>
<dbReference type="RefSeq" id="WP_015723573.1">
    <property type="nucleotide sequence ID" value="NC_014972.1"/>
</dbReference>
<sequence length="369" mass="41546">MNKNIAYVFPETLPDKGLLSSLVPVFDQVVYLQAVENDPAEQEVGSGFVEQCCQAGRLRSWIPAPLGEQRERFLALVNDMRRSGAEYISQLGMLALAGLHHDHRSESKHAILAALQGQNNSEHEEREMLLWQSRLVLKLAELYDVQQAEINEALGRIAARQDTLLAELRDEEEDTPFSLTTSLHEIGQETDTTLLHRLKAWSRLCLHDPEQPQGLLVTSDQQVFALLQDTYEHGHHQSPRWSASLELPMHDGGSWKEKATIDEPCSTLCPNLQQALRMLAPSSTTAPAPEETVKQLLTESAAQWTQCLDNRYPKNLVGRCTLDFYYFPDSSARHLLRDGFVEKRRSAGRVDGPSANGCFIGLLRRNGRR</sequence>
<protein>
    <submittedName>
        <fullName evidence="1">Uncharacterized protein</fullName>
    </submittedName>
</protein>
<dbReference type="Proteomes" id="UP000006365">
    <property type="component" value="Chromosome"/>
</dbReference>
<dbReference type="AlphaFoldDB" id="A0A7U3YKF8"/>
<proteinExistence type="predicted"/>
<name>A0A7U3YKF8_DESPD</name>
<accession>A0A7U3YKF8</accession>
<evidence type="ECO:0000313" key="1">
    <source>
        <dbReference type="EMBL" id="ADW17029.1"/>
    </source>
</evidence>
<dbReference type="EMBL" id="CP002364">
    <property type="protein sequence ID" value="ADW17029.1"/>
    <property type="molecule type" value="Genomic_DNA"/>
</dbReference>
<gene>
    <name evidence="1" type="ordered locus">Despr_0855</name>
</gene>
<evidence type="ECO:0000313" key="2">
    <source>
        <dbReference type="Proteomes" id="UP000006365"/>
    </source>
</evidence>